<feature type="chain" id="PRO_5022750209" description="Secreted protein" evidence="2">
    <location>
        <begin position="22"/>
        <end position="68"/>
    </location>
</feature>
<protein>
    <recommendedName>
        <fullName evidence="5">Secreted protein</fullName>
    </recommendedName>
</protein>
<evidence type="ECO:0008006" key="5">
    <source>
        <dbReference type="Google" id="ProtNLM"/>
    </source>
</evidence>
<evidence type="ECO:0000256" key="1">
    <source>
        <dbReference type="SAM" id="MobiDB-lite"/>
    </source>
</evidence>
<organism evidence="3 4">
    <name type="scientific">Gossypium tomentosum</name>
    <name type="common">Hawaiian cotton</name>
    <name type="synonym">Gossypium sandvicense</name>
    <dbReference type="NCBI Taxonomy" id="34277"/>
    <lineage>
        <taxon>Eukaryota</taxon>
        <taxon>Viridiplantae</taxon>
        <taxon>Streptophyta</taxon>
        <taxon>Embryophyta</taxon>
        <taxon>Tracheophyta</taxon>
        <taxon>Spermatophyta</taxon>
        <taxon>Magnoliopsida</taxon>
        <taxon>eudicotyledons</taxon>
        <taxon>Gunneridae</taxon>
        <taxon>Pentapetalae</taxon>
        <taxon>rosids</taxon>
        <taxon>malvids</taxon>
        <taxon>Malvales</taxon>
        <taxon>Malvaceae</taxon>
        <taxon>Malvoideae</taxon>
        <taxon>Gossypium</taxon>
    </lineage>
</organism>
<gene>
    <name evidence="3" type="ORF">ES332_A05G241400v1</name>
</gene>
<sequence>MGFVAIAIGLIIGTAVSGSDSESGFLVVRLFWINGVDWVLGSSSSSSSVEDPSSSSEEVTSSEEEAAG</sequence>
<evidence type="ECO:0000256" key="2">
    <source>
        <dbReference type="SAM" id="SignalP"/>
    </source>
</evidence>
<feature type="region of interest" description="Disordered" evidence="1">
    <location>
        <begin position="42"/>
        <end position="68"/>
    </location>
</feature>
<dbReference type="EMBL" id="CM017614">
    <property type="protein sequence ID" value="TYI28387.1"/>
    <property type="molecule type" value="Genomic_DNA"/>
</dbReference>
<keyword evidence="2" id="KW-0732">Signal</keyword>
<name>A0A5D2QID3_GOSTO</name>
<proteinExistence type="predicted"/>
<reference evidence="3 4" key="1">
    <citation type="submission" date="2019-07" db="EMBL/GenBank/DDBJ databases">
        <title>WGS assembly of Gossypium tomentosum.</title>
        <authorList>
            <person name="Chen Z.J."/>
            <person name="Sreedasyam A."/>
            <person name="Ando A."/>
            <person name="Song Q."/>
            <person name="De L."/>
            <person name="Hulse-Kemp A."/>
            <person name="Ding M."/>
            <person name="Ye W."/>
            <person name="Kirkbride R."/>
            <person name="Jenkins J."/>
            <person name="Plott C."/>
            <person name="Lovell J."/>
            <person name="Lin Y.-M."/>
            <person name="Vaughn R."/>
            <person name="Liu B."/>
            <person name="Li W."/>
            <person name="Simpson S."/>
            <person name="Scheffler B."/>
            <person name="Saski C."/>
            <person name="Grover C."/>
            <person name="Hu G."/>
            <person name="Conover J."/>
            <person name="Carlson J."/>
            <person name="Shu S."/>
            <person name="Boston L."/>
            <person name="Williams M."/>
            <person name="Peterson D."/>
            <person name="Mcgee K."/>
            <person name="Jones D."/>
            <person name="Wendel J."/>
            <person name="Stelly D."/>
            <person name="Grimwood J."/>
            <person name="Schmutz J."/>
        </authorList>
    </citation>
    <scope>NUCLEOTIDE SEQUENCE [LARGE SCALE GENOMIC DNA]</scope>
    <source>
        <strain evidence="3">7179.01</strain>
    </source>
</reference>
<dbReference type="Proteomes" id="UP000322667">
    <property type="component" value="Chromosome A05"/>
</dbReference>
<evidence type="ECO:0000313" key="3">
    <source>
        <dbReference type="EMBL" id="TYI28387.1"/>
    </source>
</evidence>
<feature type="signal peptide" evidence="2">
    <location>
        <begin position="1"/>
        <end position="21"/>
    </location>
</feature>
<feature type="compositionally biased region" description="Low complexity" evidence="1">
    <location>
        <begin position="42"/>
        <end position="59"/>
    </location>
</feature>
<accession>A0A5D2QID3</accession>
<evidence type="ECO:0000313" key="4">
    <source>
        <dbReference type="Proteomes" id="UP000322667"/>
    </source>
</evidence>
<dbReference type="AlphaFoldDB" id="A0A5D2QID3"/>
<keyword evidence="4" id="KW-1185">Reference proteome</keyword>